<dbReference type="PANTHER" id="PTHR40761:SF1">
    <property type="entry name" value="CONSERVED INTEGRAL MEMBRANE ALANINE VALINE AND LEUCINE RICH PROTEIN-RELATED"/>
    <property type="match status" value="1"/>
</dbReference>
<reference evidence="3 4" key="1">
    <citation type="submission" date="2023-08" db="EMBL/GenBank/DDBJ databases">
        <authorList>
            <person name="Girao M."/>
            <person name="Carvalho M.F."/>
        </authorList>
    </citation>
    <scope>NUCLEOTIDE SEQUENCE [LARGE SCALE GENOMIC DNA]</scope>
    <source>
        <strain evidence="3 4">CC-R104</strain>
    </source>
</reference>
<keyword evidence="1" id="KW-1133">Transmembrane helix</keyword>
<keyword evidence="1" id="KW-0812">Transmembrane</keyword>
<keyword evidence="4" id="KW-1185">Reference proteome</keyword>
<feature type="transmembrane region" description="Helical" evidence="1">
    <location>
        <begin position="102"/>
        <end position="119"/>
    </location>
</feature>
<accession>A0ABU7JWT4</accession>
<dbReference type="NCBIfam" id="NF038012">
    <property type="entry name" value="DMT_1"/>
    <property type="match status" value="1"/>
</dbReference>
<proteinExistence type="predicted"/>
<dbReference type="PANTHER" id="PTHR40761">
    <property type="entry name" value="CONSERVED INTEGRAL MEMBRANE ALANINE VALINE AND LEUCINE RICH PROTEIN-RELATED"/>
    <property type="match status" value="1"/>
</dbReference>
<feature type="transmembrane region" description="Helical" evidence="1">
    <location>
        <begin position="217"/>
        <end position="238"/>
    </location>
</feature>
<name>A0ABU7JWT4_9NOCA</name>
<feature type="transmembrane region" description="Helical" evidence="1">
    <location>
        <begin position="60"/>
        <end position="90"/>
    </location>
</feature>
<protein>
    <submittedName>
        <fullName evidence="3">DMT family transporter</fullName>
    </submittedName>
</protein>
<evidence type="ECO:0000256" key="2">
    <source>
        <dbReference type="SAM" id="SignalP"/>
    </source>
</evidence>
<keyword evidence="2" id="KW-0732">Signal</keyword>
<gene>
    <name evidence="3" type="ORF">Q8814_20015</name>
</gene>
<feature type="transmembrane region" description="Helical" evidence="1">
    <location>
        <begin position="182"/>
        <end position="205"/>
    </location>
</feature>
<feature type="chain" id="PRO_5045726713" evidence="2">
    <location>
        <begin position="21"/>
        <end position="276"/>
    </location>
</feature>
<keyword evidence="1" id="KW-0472">Membrane</keyword>
<feature type="transmembrane region" description="Helical" evidence="1">
    <location>
        <begin position="244"/>
        <end position="266"/>
    </location>
</feature>
<evidence type="ECO:0000313" key="4">
    <source>
        <dbReference type="Proteomes" id="UP001331936"/>
    </source>
</evidence>
<feature type="transmembrane region" description="Helical" evidence="1">
    <location>
        <begin position="134"/>
        <end position="153"/>
    </location>
</feature>
<dbReference type="RefSeq" id="WP_330153747.1">
    <property type="nucleotide sequence ID" value="NZ_JAUZMZ010000141.1"/>
</dbReference>
<organism evidence="3 4">
    <name type="scientific">Rhodococcus chondri</name>
    <dbReference type="NCBI Taxonomy" id="3065941"/>
    <lineage>
        <taxon>Bacteria</taxon>
        <taxon>Bacillati</taxon>
        <taxon>Actinomycetota</taxon>
        <taxon>Actinomycetes</taxon>
        <taxon>Mycobacteriales</taxon>
        <taxon>Nocardiaceae</taxon>
        <taxon>Rhodococcus</taxon>
    </lineage>
</organism>
<comment type="caution">
    <text evidence="3">The sequence shown here is derived from an EMBL/GenBank/DDBJ whole genome shotgun (WGS) entry which is preliminary data.</text>
</comment>
<dbReference type="EMBL" id="JAUZMZ010000141">
    <property type="protein sequence ID" value="MEE2034374.1"/>
    <property type="molecule type" value="Genomic_DNA"/>
</dbReference>
<evidence type="ECO:0000256" key="1">
    <source>
        <dbReference type="SAM" id="Phobius"/>
    </source>
</evidence>
<evidence type="ECO:0000313" key="3">
    <source>
        <dbReference type="EMBL" id="MEE2034374.1"/>
    </source>
</evidence>
<sequence length="276" mass="27859">MTGTAAASVACALAAAVLFAGGGVAQQRSAAAVPTSQSLLGSLVRSPRWWMGVLGDGGGYLLQVAALALGAVLVVQPLLVSSLLFALPMSAALTGQRITRRTWLLALALCAALVVFLVVGDPTERELDAAARQWALPLGLILGLTAVTVLTAAAGSRPHAAGILFGVTVAFTKHVTDLFTHGVVAVLGSWQTWALLVAGITGAYLQQRAFQAGPLAASLPALTIGEPLAAVFLCMTVLGERLQVHGLGLVVVAAAVAVMLTTTVALSRAQAATAAG</sequence>
<feature type="signal peptide" evidence="2">
    <location>
        <begin position="1"/>
        <end position="20"/>
    </location>
</feature>
<dbReference type="Proteomes" id="UP001331936">
    <property type="component" value="Unassembled WGS sequence"/>
</dbReference>